<feature type="region of interest" description="Disordered" evidence="1">
    <location>
        <begin position="85"/>
        <end position="115"/>
    </location>
</feature>
<evidence type="ECO:0000313" key="2">
    <source>
        <dbReference type="EMBL" id="RHZ80678.1"/>
    </source>
</evidence>
<proteinExistence type="predicted"/>
<dbReference type="OrthoDB" id="2430077at2759"/>
<name>A0A397J1W6_9GLOM</name>
<evidence type="ECO:0000256" key="1">
    <source>
        <dbReference type="SAM" id="MobiDB-lite"/>
    </source>
</evidence>
<comment type="caution">
    <text evidence="2">The sequence shown here is derived from an EMBL/GenBank/DDBJ whole genome shotgun (WGS) entry which is preliminary data.</text>
</comment>
<dbReference type="EMBL" id="PQFF01000123">
    <property type="protein sequence ID" value="RHZ80678.1"/>
    <property type="molecule type" value="Genomic_DNA"/>
</dbReference>
<dbReference type="Proteomes" id="UP000266861">
    <property type="component" value="Unassembled WGS sequence"/>
</dbReference>
<dbReference type="AlphaFoldDB" id="A0A397J1W6"/>
<accession>A0A397J1W6</accession>
<organism evidence="2 3">
    <name type="scientific">Diversispora epigaea</name>
    <dbReference type="NCBI Taxonomy" id="1348612"/>
    <lineage>
        <taxon>Eukaryota</taxon>
        <taxon>Fungi</taxon>
        <taxon>Fungi incertae sedis</taxon>
        <taxon>Mucoromycota</taxon>
        <taxon>Glomeromycotina</taxon>
        <taxon>Glomeromycetes</taxon>
        <taxon>Diversisporales</taxon>
        <taxon>Diversisporaceae</taxon>
        <taxon>Diversispora</taxon>
    </lineage>
</organism>
<reference evidence="2 3" key="1">
    <citation type="submission" date="2018-08" db="EMBL/GenBank/DDBJ databases">
        <title>Genome and evolution of the arbuscular mycorrhizal fungus Diversispora epigaea (formerly Glomus versiforme) and its bacterial endosymbionts.</title>
        <authorList>
            <person name="Sun X."/>
            <person name="Fei Z."/>
            <person name="Harrison M."/>
        </authorList>
    </citation>
    <scope>NUCLEOTIDE SEQUENCE [LARGE SCALE GENOMIC DNA]</scope>
    <source>
        <strain evidence="2 3">IT104</strain>
    </source>
</reference>
<keyword evidence="3" id="KW-1185">Reference proteome</keyword>
<evidence type="ECO:0000313" key="3">
    <source>
        <dbReference type="Proteomes" id="UP000266861"/>
    </source>
</evidence>
<feature type="compositionally biased region" description="Low complexity" evidence="1">
    <location>
        <begin position="93"/>
        <end position="110"/>
    </location>
</feature>
<gene>
    <name evidence="2" type="ORF">Glove_132g30</name>
</gene>
<protein>
    <submittedName>
        <fullName evidence="2">Uncharacterized protein</fullName>
    </submittedName>
</protein>
<sequence length="127" mass="14002">MTSATTKATIDYLVISEKINGDNNHESQNVNNVISSIVRQISGKKIQISLRQLLKLVKPEIHQEIINAIAIPKRKCKVPREKSIVNRGSFANGSSSSPSSESESGSGSSSDEMWQYQRSAINLHHKV</sequence>